<evidence type="ECO:0000256" key="1">
    <source>
        <dbReference type="ARBA" id="ARBA00006484"/>
    </source>
</evidence>
<reference evidence="3 4" key="1">
    <citation type="submission" date="2014-04" db="EMBL/GenBank/DDBJ databases">
        <authorList>
            <consortium name="DOE Joint Genome Institute"/>
            <person name="Kuo A."/>
            <person name="Martino E."/>
            <person name="Perotto S."/>
            <person name="Kohler A."/>
            <person name="Nagy L.G."/>
            <person name="Floudas D."/>
            <person name="Copeland A."/>
            <person name="Barry K.W."/>
            <person name="Cichocki N."/>
            <person name="Veneault-Fourrey C."/>
            <person name="LaButti K."/>
            <person name="Lindquist E.A."/>
            <person name="Lipzen A."/>
            <person name="Lundell T."/>
            <person name="Morin E."/>
            <person name="Murat C."/>
            <person name="Sun H."/>
            <person name="Tunlid A."/>
            <person name="Henrissat B."/>
            <person name="Grigoriev I.V."/>
            <person name="Hibbett D.S."/>
            <person name="Martin F."/>
            <person name="Nordberg H.P."/>
            <person name="Cantor M.N."/>
            <person name="Hua S.X."/>
        </authorList>
    </citation>
    <scope>NUCLEOTIDE SEQUENCE [LARGE SCALE GENOMIC DNA]</scope>
    <source>
        <strain evidence="3 4">Zn</strain>
    </source>
</reference>
<dbReference type="OrthoDB" id="1933717at2759"/>
<dbReference type="AlphaFoldDB" id="A0A0C3GKA6"/>
<dbReference type="CDD" id="cd05233">
    <property type="entry name" value="SDR_c"/>
    <property type="match status" value="1"/>
</dbReference>
<dbReference type="SUPFAM" id="SSF51735">
    <property type="entry name" value="NAD(P)-binding Rossmann-fold domains"/>
    <property type="match status" value="1"/>
</dbReference>
<evidence type="ECO:0000256" key="2">
    <source>
        <dbReference type="ARBA" id="ARBA00023002"/>
    </source>
</evidence>
<dbReference type="InterPro" id="IPR036291">
    <property type="entry name" value="NAD(P)-bd_dom_sf"/>
</dbReference>
<dbReference type="InParanoid" id="A0A0C3GKA6"/>
<comment type="similarity">
    <text evidence="1">Belongs to the short-chain dehydrogenases/reductases (SDR) family.</text>
</comment>
<dbReference type="PANTHER" id="PTHR42901:SF1">
    <property type="entry name" value="ALCOHOL DEHYDROGENASE"/>
    <property type="match status" value="1"/>
</dbReference>
<dbReference type="Pfam" id="PF13561">
    <property type="entry name" value="adh_short_C2"/>
    <property type="match status" value="1"/>
</dbReference>
<evidence type="ECO:0000313" key="4">
    <source>
        <dbReference type="Proteomes" id="UP000054321"/>
    </source>
</evidence>
<reference evidence="4" key="2">
    <citation type="submission" date="2015-01" db="EMBL/GenBank/DDBJ databases">
        <title>Evolutionary Origins and Diversification of the Mycorrhizal Mutualists.</title>
        <authorList>
            <consortium name="DOE Joint Genome Institute"/>
            <consortium name="Mycorrhizal Genomics Consortium"/>
            <person name="Kohler A."/>
            <person name="Kuo A."/>
            <person name="Nagy L.G."/>
            <person name="Floudas D."/>
            <person name="Copeland A."/>
            <person name="Barry K.W."/>
            <person name="Cichocki N."/>
            <person name="Veneault-Fourrey C."/>
            <person name="LaButti K."/>
            <person name="Lindquist E.A."/>
            <person name="Lipzen A."/>
            <person name="Lundell T."/>
            <person name="Morin E."/>
            <person name="Murat C."/>
            <person name="Riley R."/>
            <person name="Ohm R."/>
            <person name="Sun H."/>
            <person name="Tunlid A."/>
            <person name="Henrissat B."/>
            <person name="Grigoriev I.V."/>
            <person name="Hibbett D.S."/>
            <person name="Martin F."/>
        </authorList>
    </citation>
    <scope>NUCLEOTIDE SEQUENCE [LARGE SCALE GENOMIC DNA]</scope>
    <source>
        <strain evidence="4">Zn</strain>
    </source>
</reference>
<keyword evidence="4" id="KW-1185">Reference proteome</keyword>
<dbReference type="STRING" id="913774.A0A0C3GKA6"/>
<dbReference type="PANTHER" id="PTHR42901">
    <property type="entry name" value="ALCOHOL DEHYDROGENASE"/>
    <property type="match status" value="1"/>
</dbReference>
<organism evidence="3 4">
    <name type="scientific">Oidiodendron maius (strain Zn)</name>
    <dbReference type="NCBI Taxonomy" id="913774"/>
    <lineage>
        <taxon>Eukaryota</taxon>
        <taxon>Fungi</taxon>
        <taxon>Dikarya</taxon>
        <taxon>Ascomycota</taxon>
        <taxon>Pezizomycotina</taxon>
        <taxon>Leotiomycetes</taxon>
        <taxon>Leotiomycetes incertae sedis</taxon>
        <taxon>Myxotrichaceae</taxon>
        <taxon>Oidiodendron</taxon>
    </lineage>
</organism>
<keyword evidence="2" id="KW-0560">Oxidoreductase</keyword>
<gene>
    <name evidence="3" type="ORF">OIDMADRAFT_183300</name>
</gene>
<dbReference type="EMBL" id="KN832884">
    <property type="protein sequence ID" value="KIM96570.1"/>
    <property type="molecule type" value="Genomic_DNA"/>
</dbReference>
<dbReference type="GO" id="GO:0016491">
    <property type="term" value="F:oxidoreductase activity"/>
    <property type="evidence" value="ECO:0007669"/>
    <property type="project" value="UniProtKB-KW"/>
</dbReference>
<evidence type="ECO:0000313" key="3">
    <source>
        <dbReference type="EMBL" id="KIM96570.1"/>
    </source>
</evidence>
<accession>A0A0C3GKA6</accession>
<dbReference type="Proteomes" id="UP000054321">
    <property type="component" value="Unassembled WGS sequence"/>
</dbReference>
<dbReference type="Gene3D" id="3.40.50.720">
    <property type="entry name" value="NAD(P)-binding Rossmann-like Domain"/>
    <property type="match status" value="2"/>
</dbReference>
<evidence type="ECO:0008006" key="5">
    <source>
        <dbReference type="Google" id="ProtNLM"/>
    </source>
</evidence>
<protein>
    <recommendedName>
        <fullName evidence="5">Ketoreductase (KR) domain-containing protein</fullName>
    </recommendedName>
</protein>
<name>A0A0C3GKA6_OIDMZ</name>
<sequence>MAFPSITKTWHNAPYAAIDPTRPELSVARKNVLVTGGVIGIGASTVYAFAKAGASSVAILGHIINKVDVDRTFEDIVAQIGLIDIGVHNTAYMSALRSMKDADADEWWKAYEVNVLGSFNVISVFLKKFFFPSYSH</sequence>
<dbReference type="HOGENOM" id="CLU_1643597_0_0_1"/>
<proteinExistence type="inferred from homology"/>
<dbReference type="InterPro" id="IPR002347">
    <property type="entry name" value="SDR_fam"/>
</dbReference>